<feature type="transmembrane region" description="Helical" evidence="12">
    <location>
        <begin position="237"/>
        <end position="254"/>
    </location>
</feature>
<keyword evidence="8" id="KW-0350">Heme biosynthesis</keyword>
<evidence type="ECO:0000256" key="11">
    <source>
        <dbReference type="ARBA" id="ARBA00023444"/>
    </source>
</evidence>
<dbReference type="GO" id="GO:0016491">
    <property type="term" value="F:oxidoreductase activity"/>
    <property type="evidence" value="ECO:0007669"/>
    <property type="project" value="UniProtKB-KW"/>
</dbReference>
<dbReference type="Pfam" id="PF02628">
    <property type="entry name" value="COX15-CtaA"/>
    <property type="match status" value="2"/>
</dbReference>
<keyword evidence="3 12" id="KW-0812">Transmembrane</keyword>
<organism evidence="13">
    <name type="scientific">freshwater metagenome</name>
    <dbReference type="NCBI Taxonomy" id="449393"/>
    <lineage>
        <taxon>unclassified sequences</taxon>
        <taxon>metagenomes</taxon>
        <taxon>ecological metagenomes</taxon>
    </lineage>
</organism>
<evidence type="ECO:0000256" key="7">
    <source>
        <dbReference type="ARBA" id="ARBA00023004"/>
    </source>
</evidence>
<evidence type="ECO:0000256" key="8">
    <source>
        <dbReference type="ARBA" id="ARBA00023133"/>
    </source>
</evidence>
<keyword evidence="2" id="KW-1003">Cell membrane</keyword>
<dbReference type="PANTHER" id="PTHR35457">
    <property type="entry name" value="HEME A SYNTHASE"/>
    <property type="match status" value="1"/>
</dbReference>
<feature type="transmembrane region" description="Helical" evidence="12">
    <location>
        <begin position="266"/>
        <end position="284"/>
    </location>
</feature>
<feature type="transmembrane region" description="Helical" evidence="12">
    <location>
        <begin position="37"/>
        <end position="59"/>
    </location>
</feature>
<feature type="transmembrane region" description="Helical" evidence="12">
    <location>
        <begin position="194"/>
        <end position="217"/>
    </location>
</feature>
<evidence type="ECO:0000256" key="10">
    <source>
        <dbReference type="ARBA" id="ARBA00023157"/>
    </source>
</evidence>
<comment type="pathway">
    <text evidence="11">Porphyrin-containing compound metabolism.</text>
</comment>
<feature type="transmembrane region" description="Helical" evidence="12">
    <location>
        <begin position="95"/>
        <end position="112"/>
    </location>
</feature>
<evidence type="ECO:0000313" key="13">
    <source>
        <dbReference type="EMBL" id="CAB4716805.1"/>
    </source>
</evidence>
<dbReference type="InterPro" id="IPR050450">
    <property type="entry name" value="COX15/CtaA_HemeA_synthase"/>
</dbReference>
<gene>
    <name evidence="13" type="ORF">UFOPK2582_01710</name>
</gene>
<feature type="transmembrane region" description="Helical" evidence="12">
    <location>
        <begin position="121"/>
        <end position="145"/>
    </location>
</feature>
<keyword evidence="6" id="KW-0560">Oxidoreductase</keyword>
<comment type="subcellular location">
    <subcellularLocation>
        <location evidence="1">Membrane</location>
        <topology evidence="1">Multi-pass membrane protein</topology>
    </subcellularLocation>
</comment>
<feature type="transmembrane region" description="Helical" evidence="12">
    <location>
        <begin position="290"/>
        <end position="310"/>
    </location>
</feature>
<evidence type="ECO:0000256" key="12">
    <source>
        <dbReference type="SAM" id="Phobius"/>
    </source>
</evidence>
<evidence type="ECO:0000256" key="9">
    <source>
        <dbReference type="ARBA" id="ARBA00023136"/>
    </source>
</evidence>
<keyword evidence="9 12" id="KW-0472">Membrane</keyword>
<reference evidence="13" key="1">
    <citation type="submission" date="2020-05" db="EMBL/GenBank/DDBJ databases">
        <authorList>
            <person name="Chiriac C."/>
            <person name="Salcher M."/>
            <person name="Ghai R."/>
            <person name="Kavagutti S V."/>
        </authorList>
    </citation>
    <scope>NUCLEOTIDE SEQUENCE</scope>
</reference>
<dbReference type="GO" id="GO:0006784">
    <property type="term" value="P:heme A biosynthetic process"/>
    <property type="evidence" value="ECO:0007669"/>
    <property type="project" value="InterPro"/>
</dbReference>
<keyword evidence="7" id="KW-0408">Iron</keyword>
<keyword evidence="10" id="KW-1015">Disulfide bond</keyword>
<feature type="transmembrane region" description="Helical" evidence="12">
    <location>
        <begin position="151"/>
        <end position="173"/>
    </location>
</feature>
<evidence type="ECO:0000256" key="3">
    <source>
        <dbReference type="ARBA" id="ARBA00022692"/>
    </source>
</evidence>
<evidence type="ECO:0000256" key="2">
    <source>
        <dbReference type="ARBA" id="ARBA00022475"/>
    </source>
</evidence>
<evidence type="ECO:0000256" key="4">
    <source>
        <dbReference type="ARBA" id="ARBA00022723"/>
    </source>
</evidence>
<dbReference type="PANTHER" id="PTHR35457:SF1">
    <property type="entry name" value="HEME A SYNTHASE"/>
    <property type="match status" value="1"/>
</dbReference>
<dbReference type="EMBL" id="CAEZXS010000287">
    <property type="protein sequence ID" value="CAB4716805.1"/>
    <property type="molecule type" value="Genomic_DNA"/>
</dbReference>
<evidence type="ECO:0000256" key="5">
    <source>
        <dbReference type="ARBA" id="ARBA00022989"/>
    </source>
</evidence>
<sequence>MKARVQPPCSNLDYMSVAVWSKTQWERIRRFRLSAEAYRKVTVVALALIAIIVVTGAAVRLTGSGLGCEDWPNCSSGEFVGFETPNQTIEQVNRLFTGLVSVAVIAAVLGSLRRRPYRRDLVWWSAGLVAGVIGQIVLGGITVLVDLHPAAVGAHFLLSMLLVSDATILVWKASHEAGPTRPRVSPANLNLSRVAVATAALLMVTGPIVTGSGPHAGDQKSPRFDLLIPDVARVHSLNMWLFLIISVILLLRLGRAKTPSDILRRGYFLLIVILIQGGIGYTQYELGIPAWLVLAHIAGATLLVGTVLWFHLGLSSVMATDSTATEAPTSLIPGQSEESLSPT</sequence>
<keyword evidence="5 12" id="KW-1133">Transmembrane helix</keyword>
<dbReference type="GO" id="GO:0016020">
    <property type="term" value="C:membrane"/>
    <property type="evidence" value="ECO:0007669"/>
    <property type="project" value="UniProtKB-SubCell"/>
</dbReference>
<dbReference type="GO" id="GO:0046872">
    <property type="term" value="F:metal ion binding"/>
    <property type="evidence" value="ECO:0007669"/>
    <property type="project" value="UniProtKB-KW"/>
</dbReference>
<protein>
    <submittedName>
        <fullName evidence="13">Unannotated protein</fullName>
    </submittedName>
</protein>
<evidence type="ECO:0000256" key="1">
    <source>
        <dbReference type="ARBA" id="ARBA00004141"/>
    </source>
</evidence>
<accession>A0A6J6R6L8</accession>
<evidence type="ECO:0000256" key="6">
    <source>
        <dbReference type="ARBA" id="ARBA00023002"/>
    </source>
</evidence>
<dbReference type="AlphaFoldDB" id="A0A6J6R6L8"/>
<name>A0A6J6R6L8_9ZZZZ</name>
<proteinExistence type="predicted"/>
<dbReference type="InterPro" id="IPR003780">
    <property type="entry name" value="COX15/CtaA_fam"/>
</dbReference>
<keyword evidence="4" id="KW-0479">Metal-binding</keyword>